<dbReference type="GO" id="GO:0005737">
    <property type="term" value="C:cytoplasm"/>
    <property type="evidence" value="ECO:0007669"/>
    <property type="project" value="TreeGrafter"/>
</dbReference>
<keyword evidence="3" id="KW-1185">Reference proteome</keyword>
<dbReference type="GO" id="GO:0070042">
    <property type="term" value="F:rRNA (uridine-N3-)-methyltransferase activity"/>
    <property type="evidence" value="ECO:0007669"/>
    <property type="project" value="InterPro"/>
</dbReference>
<evidence type="ECO:0000259" key="1">
    <source>
        <dbReference type="Pfam" id="PF10354"/>
    </source>
</evidence>
<sequence>MHKTLLLGFFNNANHMLRANGEIHVSHKTTAPFSNWNLENLAAQCFLTLIECTDFNREDYPGYNNKRGDGYRCDEPFPLGKCSTYKFVNTPKAKRKPKKRNRKRVSRQQINLPIQEIEDAMERLRTSAHLNYYPKTSQYLKMKDEVTSVVALNNRHTSVTGDHLCSMAEAHRRGAASCGYSALGISLGPPRTLQPTAEPLQSWQPWPAFTNALTGHVRTMETVPMLPLDTPRTSQPVQPLQSLHPWPTSNNVRYSLTDEDRAMETVRLSLDAGYRVYGGRSNYLPEHVGTMHTVPLSHDARNGGDYQVYGGRSNYLLEHGGTVHTVPLSHGARNEGDYQVYGGCSNYWQQELGRITNQRASYSLDRYIGQVPGKSVQSELHRINILMSERRRLFVKS</sequence>
<dbReference type="PANTHER" id="PTHR11538:SF26">
    <property type="entry name" value="FERREDOXIN-FOLD ANTICODON-BINDING DOMAIN-CONTAINING PROTEIN 1"/>
    <property type="match status" value="1"/>
</dbReference>
<organism evidence="2 3">
    <name type="scientific">Sphenostylis stenocarpa</name>
    <dbReference type="NCBI Taxonomy" id="92480"/>
    <lineage>
        <taxon>Eukaryota</taxon>
        <taxon>Viridiplantae</taxon>
        <taxon>Streptophyta</taxon>
        <taxon>Embryophyta</taxon>
        <taxon>Tracheophyta</taxon>
        <taxon>Spermatophyta</taxon>
        <taxon>Magnoliopsida</taxon>
        <taxon>eudicotyledons</taxon>
        <taxon>Gunneridae</taxon>
        <taxon>Pentapetalae</taxon>
        <taxon>rosids</taxon>
        <taxon>fabids</taxon>
        <taxon>Fabales</taxon>
        <taxon>Fabaceae</taxon>
        <taxon>Papilionoideae</taxon>
        <taxon>50 kb inversion clade</taxon>
        <taxon>NPAAA clade</taxon>
        <taxon>indigoferoid/millettioid clade</taxon>
        <taxon>Phaseoleae</taxon>
        <taxon>Sphenostylis</taxon>
    </lineage>
</organism>
<gene>
    <name evidence="2" type="ORF">AYBTSS11_LOCUS18077</name>
</gene>
<dbReference type="EMBL" id="OY731403">
    <property type="protein sequence ID" value="CAJ1960222.1"/>
    <property type="molecule type" value="Genomic_DNA"/>
</dbReference>
<dbReference type="GO" id="GO:0070475">
    <property type="term" value="P:rRNA base methylation"/>
    <property type="evidence" value="ECO:0007669"/>
    <property type="project" value="InterPro"/>
</dbReference>
<evidence type="ECO:0000313" key="3">
    <source>
        <dbReference type="Proteomes" id="UP001189624"/>
    </source>
</evidence>
<feature type="domain" description="25S rRNA (uridine-N(3))-methyltransferase BMT5-like" evidence="1">
    <location>
        <begin position="2"/>
        <end position="67"/>
    </location>
</feature>
<protein>
    <recommendedName>
        <fullName evidence="1">25S rRNA (uridine-N(3))-methyltransferase BMT5-like domain-containing protein</fullName>
    </recommendedName>
</protein>
<dbReference type="Proteomes" id="UP001189624">
    <property type="component" value="Chromosome 6"/>
</dbReference>
<dbReference type="Pfam" id="PF10354">
    <property type="entry name" value="BMT5-like"/>
    <property type="match status" value="1"/>
</dbReference>
<accession>A0AA86T1Q7</accession>
<dbReference type="Gramene" id="rna-AYBTSS11_LOCUS18077">
    <property type="protein sequence ID" value="CAJ1960222.1"/>
    <property type="gene ID" value="gene-AYBTSS11_LOCUS18077"/>
</dbReference>
<dbReference type="AlphaFoldDB" id="A0AA86T1Q7"/>
<dbReference type="PANTHER" id="PTHR11538">
    <property type="entry name" value="PHENYLALANYL-TRNA SYNTHETASE"/>
    <property type="match status" value="1"/>
</dbReference>
<name>A0AA86T1Q7_9FABA</name>
<proteinExistence type="predicted"/>
<dbReference type="InterPro" id="IPR019446">
    <property type="entry name" value="BMT5-like"/>
</dbReference>
<evidence type="ECO:0000313" key="2">
    <source>
        <dbReference type="EMBL" id="CAJ1960222.1"/>
    </source>
</evidence>
<reference evidence="2" key="1">
    <citation type="submission" date="2023-10" db="EMBL/GenBank/DDBJ databases">
        <authorList>
            <person name="Domelevo Entfellner J.-B."/>
        </authorList>
    </citation>
    <scope>NUCLEOTIDE SEQUENCE</scope>
</reference>